<organism evidence="13">
    <name type="scientific">marine metagenome</name>
    <dbReference type="NCBI Taxonomy" id="408172"/>
    <lineage>
        <taxon>unclassified sequences</taxon>
        <taxon>metagenomes</taxon>
        <taxon>ecological metagenomes</taxon>
    </lineage>
</organism>
<accession>A0A381RV92</accession>
<dbReference type="InterPro" id="IPR033136">
    <property type="entry name" value="DNA_ligase_CS"/>
</dbReference>
<dbReference type="FunFam" id="2.40.50.140:FF:000012">
    <property type="entry name" value="DNA ligase"/>
    <property type="match status" value="1"/>
</dbReference>
<dbReference type="AlphaFoldDB" id="A0A381RV92"/>
<dbReference type="InterPro" id="IPR001679">
    <property type="entry name" value="DNA_ligase"/>
</dbReference>
<dbReference type="SUPFAM" id="SSF50249">
    <property type="entry name" value="Nucleic acid-binding proteins"/>
    <property type="match status" value="1"/>
</dbReference>
<dbReference type="InterPro" id="IPR018239">
    <property type="entry name" value="DNA_ligase_AS"/>
</dbReference>
<dbReference type="SMART" id="SM00532">
    <property type="entry name" value="LIGANc"/>
    <property type="match status" value="1"/>
</dbReference>
<keyword evidence="6" id="KW-0227">DNA damage</keyword>
<evidence type="ECO:0000256" key="8">
    <source>
        <dbReference type="ARBA" id="ARBA00022842"/>
    </source>
</evidence>
<dbReference type="SMART" id="SM00292">
    <property type="entry name" value="BRCT"/>
    <property type="match status" value="1"/>
</dbReference>
<dbReference type="Gene3D" id="2.40.50.140">
    <property type="entry name" value="Nucleic acid-binding proteins"/>
    <property type="match status" value="1"/>
</dbReference>
<name>A0A381RV92_9ZZZZ</name>
<evidence type="ECO:0000259" key="12">
    <source>
        <dbReference type="PROSITE" id="PS50172"/>
    </source>
</evidence>
<keyword evidence="7" id="KW-0862">Zinc</keyword>
<evidence type="ECO:0000256" key="6">
    <source>
        <dbReference type="ARBA" id="ARBA00022763"/>
    </source>
</evidence>
<dbReference type="PANTHER" id="PTHR23389:SF9">
    <property type="entry name" value="DNA LIGASE"/>
    <property type="match status" value="1"/>
</dbReference>
<dbReference type="Gene3D" id="1.10.150.20">
    <property type="entry name" value="5' to 3' exonuclease, C-terminal subdomain"/>
    <property type="match status" value="2"/>
</dbReference>
<evidence type="ECO:0000256" key="9">
    <source>
        <dbReference type="ARBA" id="ARBA00023027"/>
    </source>
</evidence>
<dbReference type="InterPro" id="IPR013840">
    <property type="entry name" value="DNAligase_N"/>
</dbReference>
<dbReference type="CDD" id="cd17748">
    <property type="entry name" value="BRCT_DNA_ligase_like"/>
    <property type="match status" value="1"/>
</dbReference>
<evidence type="ECO:0000256" key="7">
    <source>
        <dbReference type="ARBA" id="ARBA00022833"/>
    </source>
</evidence>
<evidence type="ECO:0000256" key="5">
    <source>
        <dbReference type="ARBA" id="ARBA00022723"/>
    </source>
</evidence>
<dbReference type="SUPFAM" id="SSF52113">
    <property type="entry name" value="BRCT domain"/>
    <property type="match status" value="1"/>
</dbReference>
<dbReference type="Pfam" id="PF03120">
    <property type="entry name" value="OB_DNA_ligase"/>
    <property type="match status" value="1"/>
</dbReference>
<dbReference type="InterPro" id="IPR041663">
    <property type="entry name" value="DisA/LigA_HHH"/>
</dbReference>
<keyword evidence="4" id="KW-0235">DNA replication</keyword>
<evidence type="ECO:0000256" key="4">
    <source>
        <dbReference type="ARBA" id="ARBA00022705"/>
    </source>
</evidence>
<comment type="cofactor">
    <cofactor evidence="1">
        <name>Mg(2+)</name>
        <dbReference type="ChEBI" id="CHEBI:18420"/>
    </cofactor>
</comment>
<dbReference type="Gene3D" id="3.30.470.30">
    <property type="entry name" value="DNA ligase/mRNA capping enzyme"/>
    <property type="match status" value="1"/>
</dbReference>
<comment type="catalytic activity">
    <reaction evidence="11">
        <text>NAD(+) + (deoxyribonucleotide)n-3'-hydroxyl + 5'-phospho-(deoxyribonucleotide)m = (deoxyribonucleotide)n+m + AMP + beta-nicotinamide D-nucleotide.</text>
        <dbReference type="EC" id="6.5.1.2"/>
    </reaction>
</comment>
<keyword evidence="5" id="KW-0479">Metal-binding</keyword>
<dbReference type="PROSITE" id="PS01056">
    <property type="entry name" value="DNA_LIGASE_N2"/>
    <property type="match status" value="1"/>
</dbReference>
<protein>
    <recommendedName>
        <fullName evidence="2">DNA ligase (NAD(+))</fullName>
        <ecNumber evidence="2">6.5.1.2</ecNumber>
    </recommendedName>
</protein>
<keyword evidence="9" id="KW-0520">NAD</keyword>
<dbReference type="GO" id="GO:0006281">
    <property type="term" value="P:DNA repair"/>
    <property type="evidence" value="ECO:0007669"/>
    <property type="project" value="UniProtKB-KW"/>
</dbReference>
<dbReference type="InterPro" id="IPR001357">
    <property type="entry name" value="BRCT_dom"/>
</dbReference>
<dbReference type="InterPro" id="IPR010994">
    <property type="entry name" value="RuvA_2-like"/>
</dbReference>
<evidence type="ECO:0000256" key="1">
    <source>
        <dbReference type="ARBA" id="ARBA00001946"/>
    </source>
</evidence>
<evidence type="ECO:0000313" key="13">
    <source>
        <dbReference type="EMBL" id="SUZ94898.1"/>
    </source>
</evidence>
<keyword evidence="3" id="KW-0436">Ligase</keyword>
<dbReference type="GO" id="GO:0006260">
    <property type="term" value="P:DNA replication"/>
    <property type="evidence" value="ECO:0007669"/>
    <property type="project" value="UniProtKB-KW"/>
</dbReference>
<keyword evidence="10" id="KW-0234">DNA repair</keyword>
<dbReference type="InterPro" id="IPR004150">
    <property type="entry name" value="NAD_DNA_ligase_OB"/>
</dbReference>
<dbReference type="SUPFAM" id="SSF56091">
    <property type="entry name" value="DNA ligase/mRNA capping enzyme, catalytic domain"/>
    <property type="match status" value="1"/>
</dbReference>
<dbReference type="Gene3D" id="3.40.50.10190">
    <property type="entry name" value="BRCT domain"/>
    <property type="match status" value="1"/>
</dbReference>
<sequence length="594" mass="67214">MLSLGNAFDKEDMLDFKKKIKNFLNTTSEIELSSEPKIDGISASLRYENGKLIYGLSRGDGIFGENITDNLITIDQIPKKLIDAPQILEIRGEVYIGKKDFEKLQDQFANPRNAAGGSLRQKDSKETAKIPLKFFAYGCGEINPQIFKSQTDLLEKLKLWGFSINPYCRVVNSMDDIETNHKNIESLRSSLDYDVDGIVYKVNNFNFQERLGSTSNSPRWAIAYKFSSVKAITKVQNIVIQVGRTGALTPVAKVQPVTVGGVVVSNATLHNEEEILRKDVRIGDAVIIQRAGDVIPQILSIDKSKRSHLSKKFIFPKKCPCGFETIKEYNELTKKTDAVRRCPDKGFDCKYIAKEKLKHLVSKEAFNIEGLGKKVIDNFWNLKLVKFPSNIFSLDYKKISNLDGWGNTSINNLKNSIKKSSTISLDKFIFALGIRHIGQENAKILANYFIKSKKFLELLTLSKRKKILINLKSLDGMGDTQIKSIDTFFSNKKNIDVLEKLVKYLKIKDHKTLNEKSLFSGKTIMFTGGFEKMSRSEAKSLAEENGAKILSSITKKLNYLIIGNSKPTKNKIEKAKELKIHLMTEKEWYSLLNR</sequence>
<dbReference type="PIRSF" id="PIRSF001604">
    <property type="entry name" value="LigA"/>
    <property type="match status" value="1"/>
</dbReference>
<evidence type="ECO:0000256" key="11">
    <source>
        <dbReference type="ARBA" id="ARBA00034005"/>
    </source>
</evidence>
<dbReference type="Pfam" id="PF01653">
    <property type="entry name" value="DNA_ligase_aden"/>
    <property type="match status" value="1"/>
</dbReference>
<dbReference type="NCBIfam" id="TIGR00575">
    <property type="entry name" value="dnlj"/>
    <property type="match status" value="1"/>
</dbReference>
<dbReference type="InterPro" id="IPR036420">
    <property type="entry name" value="BRCT_dom_sf"/>
</dbReference>
<gene>
    <name evidence="13" type="ORF">METZ01_LOCUS47752</name>
</gene>
<dbReference type="PROSITE" id="PS01055">
    <property type="entry name" value="DNA_LIGASE_N1"/>
    <property type="match status" value="1"/>
</dbReference>
<dbReference type="GO" id="GO:0003911">
    <property type="term" value="F:DNA ligase (NAD+) activity"/>
    <property type="evidence" value="ECO:0007669"/>
    <property type="project" value="UniProtKB-EC"/>
</dbReference>
<dbReference type="HAMAP" id="MF_01588">
    <property type="entry name" value="DNA_ligase_A"/>
    <property type="match status" value="1"/>
</dbReference>
<dbReference type="CDD" id="cd00114">
    <property type="entry name" value="LIGANc"/>
    <property type="match status" value="1"/>
</dbReference>
<dbReference type="InterPro" id="IPR012340">
    <property type="entry name" value="NA-bd_OB-fold"/>
</dbReference>
<feature type="domain" description="BRCT" evidence="12">
    <location>
        <begin position="514"/>
        <end position="589"/>
    </location>
</feature>
<keyword evidence="8" id="KW-0460">Magnesium</keyword>
<proteinExistence type="inferred from homology"/>
<dbReference type="SUPFAM" id="SSF47781">
    <property type="entry name" value="RuvA domain 2-like"/>
    <property type="match status" value="1"/>
</dbReference>
<evidence type="ECO:0000256" key="10">
    <source>
        <dbReference type="ARBA" id="ARBA00023204"/>
    </source>
</evidence>
<dbReference type="GO" id="GO:0046872">
    <property type="term" value="F:metal ion binding"/>
    <property type="evidence" value="ECO:0007669"/>
    <property type="project" value="UniProtKB-KW"/>
</dbReference>
<evidence type="ECO:0000256" key="2">
    <source>
        <dbReference type="ARBA" id="ARBA00012722"/>
    </source>
</evidence>
<dbReference type="PANTHER" id="PTHR23389">
    <property type="entry name" value="CHROMOSOME TRANSMISSION FIDELITY FACTOR 18"/>
    <property type="match status" value="1"/>
</dbReference>
<dbReference type="EMBL" id="UINC01002276">
    <property type="protein sequence ID" value="SUZ94898.1"/>
    <property type="molecule type" value="Genomic_DNA"/>
</dbReference>
<dbReference type="Pfam" id="PF00533">
    <property type="entry name" value="BRCT"/>
    <property type="match status" value="1"/>
</dbReference>
<dbReference type="InterPro" id="IPR013839">
    <property type="entry name" value="DNAligase_adenylation"/>
</dbReference>
<dbReference type="NCBIfam" id="NF005932">
    <property type="entry name" value="PRK07956.1"/>
    <property type="match status" value="1"/>
</dbReference>
<dbReference type="PROSITE" id="PS50172">
    <property type="entry name" value="BRCT"/>
    <property type="match status" value="1"/>
</dbReference>
<reference evidence="13" key="1">
    <citation type="submission" date="2018-05" db="EMBL/GenBank/DDBJ databases">
        <authorList>
            <person name="Lanie J.A."/>
            <person name="Ng W.-L."/>
            <person name="Kazmierczak K.M."/>
            <person name="Andrzejewski T.M."/>
            <person name="Davidsen T.M."/>
            <person name="Wayne K.J."/>
            <person name="Tettelin H."/>
            <person name="Glass J.I."/>
            <person name="Rusch D."/>
            <person name="Podicherti R."/>
            <person name="Tsui H.-C.T."/>
            <person name="Winkler M.E."/>
        </authorList>
    </citation>
    <scope>NUCLEOTIDE SEQUENCE</scope>
</reference>
<evidence type="ECO:0000256" key="3">
    <source>
        <dbReference type="ARBA" id="ARBA00022598"/>
    </source>
</evidence>
<dbReference type="EC" id="6.5.1.2" evidence="2"/>
<dbReference type="Pfam" id="PF12826">
    <property type="entry name" value="HHH_2"/>
    <property type="match status" value="1"/>
</dbReference>